<comment type="subcellular location">
    <subcellularLocation>
        <location evidence="1">Cytoplasm</location>
    </subcellularLocation>
</comment>
<proteinExistence type="inferred from homology"/>
<comment type="similarity">
    <text evidence="2">Belongs to the aminoglycoside phosphotransferase family.</text>
</comment>
<dbReference type="Pfam" id="PF01636">
    <property type="entry name" value="APH"/>
    <property type="match status" value="1"/>
</dbReference>
<reference evidence="11" key="1">
    <citation type="submission" date="2015-11" db="EMBL/GenBank/DDBJ databases">
        <title>De novo transcriptome assembly of four potential Pierce s Disease insect vectors from Arizona vineyards.</title>
        <authorList>
            <person name="Tassone E.E."/>
        </authorList>
    </citation>
    <scope>NUCLEOTIDE SEQUENCE</scope>
</reference>
<accession>A0A1B6IF81</accession>
<dbReference type="PANTHER" id="PTHR21064:SF1">
    <property type="entry name" value="HYDROXYLYSINE KINASE"/>
    <property type="match status" value="1"/>
</dbReference>
<dbReference type="FunFam" id="3.90.1200.10:FF:000007">
    <property type="entry name" value="hydroxylysine kinase isoform X1"/>
    <property type="match status" value="1"/>
</dbReference>
<comment type="function">
    <text evidence="7">Catalyzes the GTP-dependent phosphorylation of 5-hydroxy-L-lysine.</text>
</comment>
<feature type="domain" description="Aminoglycoside phosphotransferase" evidence="10">
    <location>
        <begin position="69"/>
        <end position="291"/>
    </location>
</feature>
<keyword evidence="5" id="KW-0418">Kinase</keyword>
<evidence type="ECO:0000256" key="7">
    <source>
        <dbReference type="ARBA" id="ARBA00037368"/>
    </source>
</evidence>
<dbReference type="Gene3D" id="3.30.200.20">
    <property type="entry name" value="Phosphorylase Kinase, domain 1"/>
    <property type="match status" value="1"/>
</dbReference>
<gene>
    <name evidence="11" type="ORF">g.13592</name>
</gene>
<name>A0A1B6IF81_9HEMI</name>
<keyword evidence="3" id="KW-0963">Cytoplasm</keyword>
<evidence type="ECO:0000256" key="4">
    <source>
        <dbReference type="ARBA" id="ARBA00022679"/>
    </source>
</evidence>
<evidence type="ECO:0000256" key="9">
    <source>
        <dbReference type="ARBA" id="ARBA00040505"/>
    </source>
</evidence>
<dbReference type="GO" id="GO:0047992">
    <property type="term" value="F:hydroxylysine kinase activity"/>
    <property type="evidence" value="ECO:0007669"/>
    <property type="project" value="UniProtKB-EC"/>
</dbReference>
<dbReference type="InterPro" id="IPR002575">
    <property type="entry name" value="Aminoglycoside_PTrfase"/>
</dbReference>
<dbReference type="Gene3D" id="3.90.1200.10">
    <property type="match status" value="1"/>
</dbReference>
<evidence type="ECO:0000256" key="5">
    <source>
        <dbReference type="ARBA" id="ARBA00022777"/>
    </source>
</evidence>
<organism evidence="11">
    <name type="scientific">Homalodisca liturata</name>
    <dbReference type="NCBI Taxonomy" id="320908"/>
    <lineage>
        <taxon>Eukaryota</taxon>
        <taxon>Metazoa</taxon>
        <taxon>Ecdysozoa</taxon>
        <taxon>Arthropoda</taxon>
        <taxon>Hexapoda</taxon>
        <taxon>Insecta</taxon>
        <taxon>Pterygota</taxon>
        <taxon>Neoptera</taxon>
        <taxon>Paraneoptera</taxon>
        <taxon>Hemiptera</taxon>
        <taxon>Auchenorrhyncha</taxon>
        <taxon>Membracoidea</taxon>
        <taxon>Cicadellidae</taxon>
        <taxon>Cicadellinae</taxon>
        <taxon>Proconiini</taxon>
        <taxon>Homalodisca</taxon>
    </lineage>
</organism>
<evidence type="ECO:0000256" key="2">
    <source>
        <dbReference type="ARBA" id="ARBA00006219"/>
    </source>
</evidence>
<sequence>MTRSVVDCYIEMADQIVSLGEQIKPQTDLQGAVQLAERLYGITVEAARELDGYDDKNYHLKVTKPSSNKYLPQLWPHGYVFKIMNSSDSKKLDFVEAQCEIMMHLDKHGISTPQPQKSCSGRYFCLETLQNVSENKDNNESKKHVVRLLTFQDGTLLKDVPKSWSLYYEVGRYTAQLDLILKEFFHPAYKHYSSLWLLKNAPKIKEYLFVVDDVTKTATVADVIQQFEENILSRFENLQSGMIHGDINEVNLLCKQNSTGDWYVSAVLDLGDSHHSAYVLELAIAMAYMILLGEDIETGTHVIAGYCSLHSLPLDELKLLRVAVCARLCQSLVLGLYTHTQDPDNKYILSTQTAGWSLLERLWSFDVQQLEEMWFNRLPNDS</sequence>
<dbReference type="PANTHER" id="PTHR21064">
    <property type="entry name" value="AMINOGLYCOSIDE PHOSPHOTRANSFERASE DOMAIN-CONTAINING PROTEIN-RELATED"/>
    <property type="match status" value="1"/>
</dbReference>
<evidence type="ECO:0000256" key="8">
    <source>
        <dbReference type="ARBA" id="ARBA00038873"/>
    </source>
</evidence>
<keyword evidence="4" id="KW-0808">Transferase</keyword>
<evidence type="ECO:0000256" key="6">
    <source>
        <dbReference type="ARBA" id="ARBA00036820"/>
    </source>
</evidence>
<dbReference type="EC" id="2.7.1.81" evidence="8"/>
<dbReference type="InterPro" id="IPR011009">
    <property type="entry name" value="Kinase-like_dom_sf"/>
</dbReference>
<evidence type="ECO:0000256" key="1">
    <source>
        <dbReference type="ARBA" id="ARBA00004496"/>
    </source>
</evidence>
<dbReference type="EMBL" id="GECU01022122">
    <property type="protein sequence ID" value="JAS85584.1"/>
    <property type="molecule type" value="Transcribed_RNA"/>
</dbReference>
<evidence type="ECO:0000256" key="3">
    <source>
        <dbReference type="ARBA" id="ARBA00022490"/>
    </source>
</evidence>
<comment type="catalytic activity">
    <reaction evidence="6">
        <text>(5R)-5-hydroxy-L-lysine + GTP = (5R)-5-phosphooxy-L-lysine + GDP + H(+)</text>
        <dbReference type="Rhea" id="RHEA:19049"/>
        <dbReference type="ChEBI" id="CHEBI:15378"/>
        <dbReference type="ChEBI" id="CHEBI:37565"/>
        <dbReference type="ChEBI" id="CHEBI:57882"/>
        <dbReference type="ChEBI" id="CHEBI:58189"/>
        <dbReference type="ChEBI" id="CHEBI:58357"/>
        <dbReference type="EC" id="2.7.1.81"/>
    </reaction>
</comment>
<dbReference type="SUPFAM" id="SSF56112">
    <property type="entry name" value="Protein kinase-like (PK-like)"/>
    <property type="match status" value="1"/>
</dbReference>
<dbReference type="FunFam" id="3.30.200.20:FF:000549">
    <property type="entry name" value="hydroxylysine kinase"/>
    <property type="match status" value="1"/>
</dbReference>
<evidence type="ECO:0000259" key="10">
    <source>
        <dbReference type="Pfam" id="PF01636"/>
    </source>
</evidence>
<dbReference type="AlphaFoldDB" id="A0A1B6IF81"/>
<dbReference type="GO" id="GO:0005737">
    <property type="term" value="C:cytoplasm"/>
    <property type="evidence" value="ECO:0007669"/>
    <property type="project" value="UniProtKB-SubCell"/>
</dbReference>
<dbReference type="InterPro" id="IPR050249">
    <property type="entry name" value="Pseudomonas-type_ThrB"/>
</dbReference>
<protein>
    <recommendedName>
        <fullName evidence="9">Hydroxylysine kinase</fullName>
        <ecNumber evidence="8">2.7.1.81</ecNumber>
    </recommendedName>
</protein>
<evidence type="ECO:0000313" key="11">
    <source>
        <dbReference type="EMBL" id="JAS85584.1"/>
    </source>
</evidence>